<dbReference type="PROSITE" id="PS51671">
    <property type="entry name" value="ACT"/>
    <property type="match status" value="1"/>
</dbReference>
<dbReference type="InterPro" id="IPR022986">
    <property type="entry name" value="UPF0237_ACT"/>
</dbReference>
<dbReference type="PANTHER" id="PTHR34875">
    <property type="entry name" value="UPF0237 PROTEIN MJ1558"/>
    <property type="match status" value="1"/>
</dbReference>
<dbReference type="HAMAP" id="MF_01054">
    <property type="entry name" value="UPF0237"/>
    <property type="match status" value="1"/>
</dbReference>
<dbReference type="RefSeq" id="WP_040323594.1">
    <property type="nucleotide sequence ID" value="NZ_LVZK01000003.1"/>
</dbReference>
<name>A0A179B283_9ACTO</name>
<keyword evidence="4" id="KW-1185">Reference proteome</keyword>
<comment type="similarity">
    <text evidence="1">Belongs to the UPF0237 family.</text>
</comment>
<dbReference type="Pfam" id="PF13740">
    <property type="entry name" value="ACT_6"/>
    <property type="match status" value="1"/>
</dbReference>
<dbReference type="EMBL" id="LVZK01000003">
    <property type="protein sequence ID" value="OAP85495.1"/>
    <property type="molecule type" value="Genomic_DNA"/>
</dbReference>
<dbReference type="CDD" id="cd04872">
    <property type="entry name" value="ACT_1ZPV"/>
    <property type="match status" value="1"/>
</dbReference>
<dbReference type="AlphaFoldDB" id="A0A179B283"/>
<dbReference type="InterPro" id="IPR045865">
    <property type="entry name" value="ACT-like_dom_sf"/>
</dbReference>
<dbReference type="PANTHER" id="PTHR34875:SF6">
    <property type="entry name" value="UPF0237 PROTEIN MJ1558"/>
    <property type="match status" value="1"/>
</dbReference>
<evidence type="ECO:0000313" key="4">
    <source>
        <dbReference type="Proteomes" id="UP000078368"/>
    </source>
</evidence>
<dbReference type="SUPFAM" id="SSF55021">
    <property type="entry name" value="ACT-like"/>
    <property type="match status" value="1"/>
</dbReference>
<dbReference type="STRING" id="1823756.A4H34_09690"/>
<proteinExistence type="inferred from homology"/>
<sequence length="89" mass="9781">MRAIMTVTGLDHTGIIAAVSGALAERDVNITNVSQTLMGNYFTMILQIDFDDDVLPLVDLQRTMTDVGKAEGLEIRIQSEAIFDAMHKL</sequence>
<reference evidence="3 4" key="1">
    <citation type="submission" date="2016-04" db="EMBL/GenBank/DDBJ databases">
        <title>Peptidophaga gingivicola gen. nov., sp. nov., isolated from human subgingival plaque.</title>
        <authorList>
            <person name="Beall C.J."/>
            <person name="Mokrzan E.M."/>
            <person name="Griffen A.L."/>
            <person name="Leys E.J."/>
        </authorList>
    </citation>
    <scope>NUCLEOTIDE SEQUENCE [LARGE SCALE GENOMIC DNA]</scope>
    <source>
        <strain evidence="3 4">BA112</strain>
    </source>
</reference>
<protein>
    <recommendedName>
        <fullName evidence="1">UPF0237 protein A4H34_09690</fullName>
    </recommendedName>
</protein>
<comment type="caution">
    <text evidence="3">The sequence shown here is derived from an EMBL/GenBank/DDBJ whole genome shotgun (WGS) entry which is preliminary data.</text>
</comment>
<dbReference type="InterPro" id="IPR002912">
    <property type="entry name" value="ACT_dom"/>
</dbReference>
<organism evidence="3 4">
    <name type="scientific">Peptidiphaga gingivicola</name>
    <dbReference type="NCBI Taxonomy" id="2741497"/>
    <lineage>
        <taxon>Bacteria</taxon>
        <taxon>Bacillati</taxon>
        <taxon>Actinomycetota</taxon>
        <taxon>Actinomycetes</taxon>
        <taxon>Actinomycetales</taxon>
        <taxon>Actinomycetaceae</taxon>
        <taxon>Peptidiphaga</taxon>
    </lineage>
</organism>
<evidence type="ECO:0000313" key="3">
    <source>
        <dbReference type="EMBL" id="OAP85495.1"/>
    </source>
</evidence>
<feature type="domain" description="ACT" evidence="2">
    <location>
        <begin position="4"/>
        <end position="78"/>
    </location>
</feature>
<dbReference type="Proteomes" id="UP000078368">
    <property type="component" value="Unassembled WGS sequence"/>
</dbReference>
<dbReference type="Gene3D" id="3.30.70.260">
    <property type="match status" value="1"/>
</dbReference>
<evidence type="ECO:0000256" key="1">
    <source>
        <dbReference type="HAMAP-Rule" id="MF_01054"/>
    </source>
</evidence>
<dbReference type="NCBIfam" id="NF001220">
    <property type="entry name" value="PRK00194.1"/>
    <property type="match status" value="1"/>
</dbReference>
<gene>
    <name evidence="3" type="ORF">A4H34_09690</name>
</gene>
<accession>A0A179B283</accession>
<dbReference type="OrthoDB" id="9803078at2"/>
<dbReference type="InterPro" id="IPR050990">
    <property type="entry name" value="UPF0237/GcvR_regulator"/>
</dbReference>
<evidence type="ECO:0000259" key="2">
    <source>
        <dbReference type="PROSITE" id="PS51671"/>
    </source>
</evidence>